<reference evidence="7" key="1">
    <citation type="journal article" date="2020" name="Stud. Mycol.">
        <title>101 Dothideomycetes genomes: a test case for predicting lifestyles and emergence of pathogens.</title>
        <authorList>
            <person name="Haridas S."/>
            <person name="Albert R."/>
            <person name="Binder M."/>
            <person name="Bloem J."/>
            <person name="Labutti K."/>
            <person name="Salamov A."/>
            <person name="Andreopoulos B."/>
            <person name="Baker S."/>
            <person name="Barry K."/>
            <person name="Bills G."/>
            <person name="Bluhm B."/>
            <person name="Cannon C."/>
            <person name="Castanera R."/>
            <person name="Culley D."/>
            <person name="Daum C."/>
            <person name="Ezra D."/>
            <person name="Gonzalez J."/>
            <person name="Henrissat B."/>
            <person name="Kuo A."/>
            <person name="Liang C."/>
            <person name="Lipzen A."/>
            <person name="Lutzoni F."/>
            <person name="Magnuson J."/>
            <person name="Mondo S."/>
            <person name="Nolan M."/>
            <person name="Ohm R."/>
            <person name="Pangilinan J."/>
            <person name="Park H.-J."/>
            <person name="Ramirez L."/>
            <person name="Alfaro M."/>
            <person name="Sun H."/>
            <person name="Tritt A."/>
            <person name="Yoshinaga Y."/>
            <person name="Zwiers L.-H."/>
            <person name="Turgeon B."/>
            <person name="Goodwin S."/>
            <person name="Spatafora J."/>
            <person name="Crous P."/>
            <person name="Grigoriev I."/>
        </authorList>
    </citation>
    <scope>NUCLEOTIDE SEQUENCE</scope>
    <source>
        <strain evidence="7">CBS 101060</strain>
    </source>
</reference>
<dbReference type="Proteomes" id="UP000799429">
    <property type="component" value="Unassembled WGS sequence"/>
</dbReference>
<evidence type="ECO:0000256" key="1">
    <source>
        <dbReference type="ARBA" id="ARBA00022574"/>
    </source>
</evidence>
<dbReference type="Pfam" id="PF04192">
    <property type="entry name" value="Utp21"/>
    <property type="match status" value="1"/>
</dbReference>
<dbReference type="GO" id="GO:0034388">
    <property type="term" value="C:Pwp2p-containing subcomplex of 90S preribosome"/>
    <property type="evidence" value="ECO:0007669"/>
    <property type="project" value="TreeGrafter"/>
</dbReference>
<accession>A0A9P4SIW3</accession>
<dbReference type="Pfam" id="PF25171">
    <property type="entry name" value="Beta-prop_WDR36-Utp21_1st"/>
    <property type="match status" value="1"/>
</dbReference>
<dbReference type="PANTHER" id="PTHR22840:SF12">
    <property type="entry name" value="WD REPEAT-CONTAINING PROTEIN 36"/>
    <property type="match status" value="1"/>
</dbReference>
<dbReference type="Gene3D" id="2.130.10.10">
    <property type="entry name" value="YVTN repeat-like/Quinoprotein amine dehydrogenase"/>
    <property type="match status" value="2"/>
</dbReference>
<gene>
    <name evidence="7" type="ORF">M501DRAFT_946711</name>
</gene>
<dbReference type="InterPro" id="IPR001680">
    <property type="entry name" value="WD40_rpt"/>
</dbReference>
<evidence type="ECO:0000256" key="2">
    <source>
        <dbReference type="ARBA" id="ARBA00022737"/>
    </source>
</evidence>
<dbReference type="AlphaFoldDB" id="A0A9P4SIW3"/>
<dbReference type="InterPro" id="IPR015943">
    <property type="entry name" value="WD40/YVTN_repeat-like_dom_sf"/>
</dbReference>
<dbReference type="Pfam" id="PF25168">
    <property type="entry name" value="Beta-prop_WDR36-Utp21_2nd"/>
    <property type="match status" value="1"/>
</dbReference>
<dbReference type="InterPro" id="IPR011047">
    <property type="entry name" value="Quinoprotein_ADH-like_sf"/>
</dbReference>
<name>A0A9P4SIW3_9PEZI</name>
<feature type="compositionally biased region" description="Basic and acidic residues" evidence="4">
    <location>
        <begin position="1"/>
        <end position="23"/>
    </location>
</feature>
<dbReference type="InterPro" id="IPR059157">
    <property type="entry name" value="WDR36-Utp21_N"/>
</dbReference>
<dbReference type="GO" id="GO:0032040">
    <property type="term" value="C:small-subunit processome"/>
    <property type="evidence" value="ECO:0007669"/>
    <property type="project" value="InterPro"/>
</dbReference>
<evidence type="ECO:0000313" key="7">
    <source>
        <dbReference type="EMBL" id="KAF2843347.1"/>
    </source>
</evidence>
<keyword evidence="2" id="KW-0677">Repeat</keyword>
<proteinExistence type="predicted"/>
<feature type="region of interest" description="Disordered" evidence="4">
    <location>
        <begin position="800"/>
        <end position="837"/>
    </location>
</feature>
<dbReference type="PROSITE" id="PS00678">
    <property type="entry name" value="WD_REPEATS_1"/>
    <property type="match status" value="2"/>
</dbReference>
<feature type="repeat" description="WD" evidence="3">
    <location>
        <begin position="620"/>
        <end position="661"/>
    </location>
</feature>
<evidence type="ECO:0000256" key="3">
    <source>
        <dbReference type="PROSITE-ProRule" id="PRU00221"/>
    </source>
</evidence>
<dbReference type="SUPFAM" id="SSF50998">
    <property type="entry name" value="Quinoprotein alcohol dehydrogenase-like"/>
    <property type="match status" value="1"/>
</dbReference>
<evidence type="ECO:0000259" key="6">
    <source>
        <dbReference type="Pfam" id="PF25171"/>
    </source>
</evidence>
<dbReference type="OrthoDB" id="10250769at2759"/>
<comment type="caution">
    <text evidence="7">The sequence shown here is derived from an EMBL/GenBank/DDBJ whole genome shotgun (WGS) entry which is preliminary data.</text>
</comment>
<dbReference type="PROSITE" id="PS50082">
    <property type="entry name" value="WD_REPEATS_2"/>
    <property type="match status" value="2"/>
</dbReference>
<evidence type="ECO:0000256" key="4">
    <source>
        <dbReference type="SAM" id="MobiDB-lite"/>
    </source>
</evidence>
<protein>
    <submittedName>
        <fullName evidence="7">Utp21-domain-containing protein</fullName>
    </submittedName>
</protein>
<dbReference type="PROSITE" id="PS50294">
    <property type="entry name" value="WD_REPEATS_REGION"/>
    <property type="match status" value="2"/>
</dbReference>
<dbReference type="GO" id="GO:0006364">
    <property type="term" value="P:rRNA processing"/>
    <property type="evidence" value="ECO:0007669"/>
    <property type="project" value="InterPro"/>
</dbReference>
<evidence type="ECO:0000259" key="5">
    <source>
        <dbReference type="Pfam" id="PF04192"/>
    </source>
</evidence>
<dbReference type="SMART" id="SM00320">
    <property type="entry name" value="WD40"/>
    <property type="match status" value="8"/>
</dbReference>
<organism evidence="7 8">
    <name type="scientific">Patellaria atrata CBS 101060</name>
    <dbReference type="NCBI Taxonomy" id="1346257"/>
    <lineage>
        <taxon>Eukaryota</taxon>
        <taxon>Fungi</taxon>
        <taxon>Dikarya</taxon>
        <taxon>Ascomycota</taxon>
        <taxon>Pezizomycotina</taxon>
        <taxon>Dothideomycetes</taxon>
        <taxon>Dothideomycetes incertae sedis</taxon>
        <taxon>Patellariales</taxon>
        <taxon>Patellariaceae</taxon>
        <taxon>Patellaria</taxon>
    </lineage>
</organism>
<dbReference type="InterPro" id="IPR019775">
    <property type="entry name" value="WD40_repeat_CS"/>
</dbReference>
<dbReference type="PANTHER" id="PTHR22840">
    <property type="entry name" value="WD REPEAT-CONTAINING PROTEIN 36"/>
    <property type="match status" value="1"/>
</dbReference>
<keyword evidence="1 3" id="KW-0853">WD repeat</keyword>
<keyword evidence="8" id="KW-1185">Reference proteome</keyword>
<feature type="domain" description="WDR36/Utp21 C-terminal" evidence="5">
    <location>
        <begin position="845"/>
        <end position="1053"/>
    </location>
</feature>
<feature type="repeat" description="WD" evidence="3">
    <location>
        <begin position="705"/>
        <end position="746"/>
    </location>
</feature>
<feature type="compositionally biased region" description="Polar residues" evidence="4">
    <location>
        <begin position="816"/>
        <end position="828"/>
    </location>
</feature>
<feature type="domain" description="WDR36/Utp21 N-terminal" evidence="6">
    <location>
        <begin position="65"/>
        <end position="373"/>
    </location>
</feature>
<dbReference type="InterPro" id="IPR007319">
    <property type="entry name" value="WDR36/Utp21_C"/>
</dbReference>
<evidence type="ECO:0000313" key="8">
    <source>
        <dbReference type="Proteomes" id="UP000799429"/>
    </source>
</evidence>
<dbReference type="EMBL" id="MU006089">
    <property type="protein sequence ID" value="KAF2843347.1"/>
    <property type="molecule type" value="Genomic_DNA"/>
</dbReference>
<sequence length="1056" mass="114618">MMQTKRPDHPVVKRQKVDIDHSRQNGSAGTFRGSRIFAPFRTVGLISPTEVPFTTVPLGKTTFQITTSVGRSLQTYDLRRGLNLVFITRPQTPEIITATSTWKDRTLAAWGGQGQASGRGIWVYKRGKKVDELEMPKDMQENVRQVIVSGSWIVGCCSTVIEVWKSATLEHYTTLVSPFSRQTSSGSFLAGGICNMPTYLNKIFAGRENGCVEIWNISTGKLLYTILPPAADYGAVTALQPAPAISHLAIAYKSGSILIHNVRYDQVLMTLNTGASKKSPITSISFRTDGLGAGDDGRKSGVMATASATNGDVTFWDLNMGGRKMGVLRGAHNPSSMMGDNVSGGTSKVEFLSGQAILMTSGLDNSLKSWIFDETPFSRVPRILHSRAGHAGPVSGLQFLPSDADGADAGGKWLLSASRDRSFWGWSLRRDGQSTELSQGNIRNKAKKMGILSNGLASLDSSMSLEDLKAPRITCMACSLNRDGGMGAAPGSNQIWKTPVKTKGTSETAMTGWESVVTGHEGDKMARTWFWGRKKAGRWAFETGDGGEVTSVAISQCGTFALIGSAAGGIDMYNLQSGIHRQRFPPRLTPTQAKLLKSKEIDRARIGIKDDDQRKFARGEGKHTKPVTGIAVDSVNRTVISCGADGKIKFWDFTTGVLLREIDWYPMTTVTALRYHRPSDLIAFSCDDSSIRIIDIETKKLIRELWGCHGTVTDFSFSNDGRWIIAASPDSIIRVWDLLTGHMIDAIKLNSKCTALAFSNTGEYLATAHDDSVGVHIWSNRTLFTHVPTRHITEAEVTRISAADAPTSSGEGGQGIISTANDKNASQDLESDPDSDIDLAIPSIDDLTTDLTTLSLVPKSRWQNLLHLDEIRQRNKPIEPPKAPEKAPFFLPSLQSAGDNAAPDATTVLTTTVEKGQANSTSRVSRIESLAAARTNTFTTLLAAANASAGYTALLDHLKALPPAQADLAIRGLAGEKELIKFVHALTDLLQKKRDYELGQAWMAVFLRVHGEVVSGDESLRESLRDWKVEQGREAERLGSLVGFCAGVVGWVRGAR</sequence>
<feature type="region of interest" description="Disordered" evidence="4">
    <location>
        <begin position="1"/>
        <end position="30"/>
    </location>
</feature>